<reference evidence="4" key="1">
    <citation type="journal article" date="2019" name="Int. J. Syst. Evol. Microbiol.">
        <title>The Global Catalogue of Microorganisms (GCM) 10K type strain sequencing project: providing services to taxonomists for standard genome sequencing and annotation.</title>
        <authorList>
            <consortium name="The Broad Institute Genomics Platform"/>
            <consortium name="The Broad Institute Genome Sequencing Center for Infectious Disease"/>
            <person name="Wu L."/>
            <person name="Ma J."/>
        </authorList>
    </citation>
    <scope>NUCLEOTIDE SEQUENCE [LARGE SCALE GENOMIC DNA]</scope>
    <source>
        <strain evidence="4">TISTR 1571</strain>
    </source>
</reference>
<sequence>MKKVLFLVLISLLCTSISASATPAHQETYGYGYKKQYNEQPPDLGFYAPLIEKYNGFYMGDPNEKKVYLTFDNGYEQGYTSTILDILKEKKVPATFFLTGHYVNDEPELVKRMVNDGHIIGNHSNKHLDYTKASESDIKQDLKALDEKIKKYTNQDTVQFFRPAEGRFNEKSLAITDELGYVNVFWTVAFVDWHSDRKNGWKYAFDEVMEQVHPGAIILLHTVSQDNADALSHLIDELRKRGYEFGSIEDILWDKYVPLY</sequence>
<dbReference type="InterPro" id="IPR002509">
    <property type="entry name" value="NODB_dom"/>
</dbReference>
<evidence type="ECO:0000313" key="3">
    <source>
        <dbReference type="EMBL" id="MFD2639227.1"/>
    </source>
</evidence>
<keyword evidence="4" id="KW-1185">Reference proteome</keyword>
<feature type="chain" id="PRO_5046519659" evidence="1">
    <location>
        <begin position="22"/>
        <end position="260"/>
    </location>
</feature>
<keyword evidence="1" id="KW-0732">Signal</keyword>
<dbReference type="InterPro" id="IPR014235">
    <property type="entry name" value="Spore_PdaA"/>
</dbReference>
<comment type="caution">
    <text evidence="3">The sequence shown here is derived from an EMBL/GenBank/DDBJ whole genome shotgun (WGS) entry which is preliminary data.</text>
</comment>
<dbReference type="NCBIfam" id="TIGR02884">
    <property type="entry name" value="spore_pdaA"/>
    <property type="match status" value="1"/>
</dbReference>
<evidence type="ECO:0000313" key="4">
    <source>
        <dbReference type="Proteomes" id="UP001597452"/>
    </source>
</evidence>
<name>A0ABW5QBS2_9BACI</name>
<organism evidence="3 4">
    <name type="scientific">Piscibacillus salipiscarius</name>
    <dbReference type="NCBI Taxonomy" id="299480"/>
    <lineage>
        <taxon>Bacteria</taxon>
        <taxon>Bacillati</taxon>
        <taxon>Bacillota</taxon>
        <taxon>Bacilli</taxon>
        <taxon>Bacillales</taxon>
        <taxon>Bacillaceae</taxon>
        <taxon>Piscibacillus</taxon>
    </lineage>
</organism>
<proteinExistence type="predicted"/>
<evidence type="ECO:0000259" key="2">
    <source>
        <dbReference type="PROSITE" id="PS51677"/>
    </source>
</evidence>
<gene>
    <name evidence="3" type="primary">pdaA</name>
    <name evidence="3" type="ORF">ACFSW4_10150</name>
</gene>
<feature type="domain" description="NodB homology" evidence="2">
    <location>
        <begin position="65"/>
        <end position="246"/>
    </location>
</feature>
<protein>
    <submittedName>
        <fullName evidence="3">Delta-lactam-biosynthetic de-N-acetylase</fullName>
    </submittedName>
</protein>
<dbReference type="EMBL" id="JBHUMZ010000022">
    <property type="protein sequence ID" value="MFD2639227.1"/>
    <property type="molecule type" value="Genomic_DNA"/>
</dbReference>
<evidence type="ECO:0000256" key="1">
    <source>
        <dbReference type="SAM" id="SignalP"/>
    </source>
</evidence>
<dbReference type="Gene3D" id="3.20.20.370">
    <property type="entry name" value="Glycoside hydrolase/deacetylase"/>
    <property type="match status" value="1"/>
</dbReference>
<dbReference type="InterPro" id="IPR050248">
    <property type="entry name" value="Polysacc_deacetylase_ArnD"/>
</dbReference>
<dbReference type="SUPFAM" id="SSF88713">
    <property type="entry name" value="Glycoside hydrolase/deacetylase"/>
    <property type="match status" value="1"/>
</dbReference>
<dbReference type="CDD" id="cd10948">
    <property type="entry name" value="CE4_BsPdaA_like"/>
    <property type="match status" value="1"/>
</dbReference>
<dbReference type="Pfam" id="PF01522">
    <property type="entry name" value="Polysacc_deac_1"/>
    <property type="match status" value="1"/>
</dbReference>
<dbReference type="PROSITE" id="PS51677">
    <property type="entry name" value="NODB"/>
    <property type="match status" value="1"/>
</dbReference>
<accession>A0ABW5QBS2</accession>
<dbReference type="Proteomes" id="UP001597452">
    <property type="component" value="Unassembled WGS sequence"/>
</dbReference>
<dbReference type="InterPro" id="IPR011330">
    <property type="entry name" value="Glyco_hydro/deAcase_b/a-brl"/>
</dbReference>
<dbReference type="PANTHER" id="PTHR10587">
    <property type="entry name" value="GLYCOSYL TRANSFERASE-RELATED"/>
    <property type="match status" value="1"/>
</dbReference>
<feature type="signal peptide" evidence="1">
    <location>
        <begin position="1"/>
        <end position="21"/>
    </location>
</feature>
<dbReference type="PANTHER" id="PTHR10587:SF78">
    <property type="entry name" value="PEPTIDOGLYCAN-N-ACETYLMURAMIC ACID DEACETYLASE PDAA"/>
    <property type="match status" value="1"/>
</dbReference>
<dbReference type="RefSeq" id="WP_054754413.1">
    <property type="nucleotide sequence ID" value="NZ_JBHUMZ010000022.1"/>
</dbReference>